<evidence type="ECO:0000259" key="4">
    <source>
        <dbReference type="PROSITE" id="PS50893"/>
    </source>
</evidence>
<dbReference type="CDD" id="cd03230">
    <property type="entry name" value="ABC_DR_subfamily_A"/>
    <property type="match status" value="1"/>
</dbReference>
<dbReference type="GO" id="GO:0016887">
    <property type="term" value="F:ATP hydrolysis activity"/>
    <property type="evidence" value="ECO:0007669"/>
    <property type="project" value="InterPro"/>
</dbReference>
<dbReference type="InterPro" id="IPR027417">
    <property type="entry name" value="P-loop_NTPase"/>
</dbReference>
<name>A0A239MB81_9RHOB</name>
<evidence type="ECO:0000256" key="1">
    <source>
        <dbReference type="ARBA" id="ARBA00022448"/>
    </source>
</evidence>
<evidence type="ECO:0000256" key="2">
    <source>
        <dbReference type="ARBA" id="ARBA00022741"/>
    </source>
</evidence>
<keyword evidence="1" id="KW-0813">Transport</keyword>
<dbReference type="InterPro" id="IPR017871">
    <property type="entry name" value="ABC_transporter-like_CS"/>
</dbReference>
<dbReference type="PROSITE" id="PS50893">
    <property type="entry name" value="ABC_TRANSPORTER_2"/>
    <property type="match status" value="1"/>
</dbReference>
<gene>
    <name evidence="5" type="ORF">SAMN05421757_11515</name>
</gene>
<evidence type="ECO:0000313" key="6">
    <source>
        <dbReference type="Proteomes" id="UP000198426"/>
    </source>
</evidence>
<feature type="domain" description="ABC transporter" evidence="4">
    <location>
        <begin position="6"/>
        <end position="230"/>
    </location>
</feature>
<dbReference type="GO" id="GO:0005524">
    <property type="term" value="F:ATP binding"/>
    <property type="evidence" value="ECO:0007669"/>
    <property type="project" value="UniProtKB-KW"/>
</dbReference>
<dbReference type="RefSeq" id="WP_089235472.1">
    <property type="nucleotide sequence ID" value="NZ_FZOY01000015.1"/>
</dbReference>
<dbReference type="OrthoDB" id="9778547at2"/>
<dbReference type="Proteomes" id="UP000198426">
    <property type="component" value="Unassembled WGS sequence"/>
</dbReference>
<dbReference type="PANTHER" id="PTHR42939:SF1">
    <property type="entry name" value="ABC TRANSPORTER ATP-BINDING PROTEIN ALBC-RELATED"/>
    <property type="match status" value="1"/>
</dbReference>
<protein>
    <submittedName>
        <fullName evidence="5">Cu-processing system ATP-binding protein</fullName>
    </submittedName>
</protein>
<dbReference type="AlphaFoldDB" id="A0A239MB81"/>
<proteinExistence type="predicted"/>
<dbReference type="Gene3D" id="3.40.50.300">
    <property type="entry name" value="P-loop containing nucleotide triphosphate hydrolases"/>
    <property type="match status" value="1"/>
</dbReference>
<accession>A0A239MB81</accession>
<dbReference type="PANTHER" id="PTHR42939">
    <property type="entry name" value="ABC TRANSPORTER ATP-BINDING PROTEIN ALBC-RELATED"/>
    <property type="match status" value="1"/>
</dbReference>
<dbReference type="EMBL" id="FZOY01000015">
    <property type="protein sequence ID" value="SNT39412.1"/>
    <property type="molecule type" value="Genomic_DNA"/>
</dbReference>
<evidence type="ECO:0000256" key="3">
    <source>
        <dbReference type="ARBA" id="ARBA00022840"/>
    </source>
</evidence>
<keyword evidence="2" id="KW-0547">Nucleotide-binding</keyword>
<dbReference type="Pfam" id="PF00005">
    <property type="entry name" value="ABC_tran"/>
    <property type="match status" value="1"/>
</dbReference>
<dbReference type="SUPFAM" id="SSF52540">
    <property type="entry name" value="P-loop containing nucleoside triphosphate hydrolases"/>
    <property type="match status" value="1"/>
</dbReference>
<dbReference type="InterPro" id="IPR003439">
    <property type="entry name" value="ABC_transporter-like_ATP-bd"/>
</dbReference>
<keyword evidence="6" id="KW-1185">Reference proteome</keyword>
<organism evidence="5 6">
    <name type="scientific">Tropicimonas sediminicola</name>
    <dbReference type="NCBI Taxonomy" id="1031541"/>
    <lineage>
        <taxon>Bacteria</taxon>
        <taxon>Pseudomonadati</taxon>
        <taxon>Pseudomonadota</taxon>
        <taxon>Alphaproteobacteria</taxon>
        <taxon>Rhodobacterales</taxon>
        <taxon>Roseobacteraceae</taxon>
        <taxon>Tropicimonas</taxon>
    </lineage>
</organism>
<dbReference type="InterPro" id="IPR051782">
    <property type="entry name" value="ABC_Transporter_VariousFunc"/>
</dbReference>
<dbReference type="PROSITE" id="PS00211">
    <property type="entry name" value="ABC_TRANSPORTER_1"/>
    <property type="match status" value="1"/>
</dbReference>
<dbReference type="SMART" id="SM00382">
    <property type="entry name" value="AAA"/>
    <property type="match status" value="1"/>
</dbReference>
<reference evidence="5 6" key="1">
    <citation type="submission" date="2017-06" db="EMBL/GenBank/DDBJ databases">
        <authorList>
            <person name="Kim H.J."/>
            <person name="Triplett B.A."/>
        </authorList>
    </citation>
    <scope>NUCLEOTIDE SEQUENCE [LARGE SCALE GENOMIC DNA]</scope>
    <source>
        <strain evidence="5 6">DSM 29339</strain>
    </source>
</reference>
<sequence length="303" mass="32000">MTDTILDIRDLSLSFGRLRALDGVSLQVQAGETLALLGHNGAGKSTLFKAVLGFLAPEAGSIAIAGHAPGTDAARIAINYLPEVVAFPRSLTGREVLTYFSGLRSAPKTGIADLLERVGLSDAADRAVGTYSKGMRQRLGLAQALIGAPRLLLLDEPTSGLDPVSRHEFYAVIAEAAARGSAVLLSSHGLEEIQTRTDRVAILARGALRAVGTLEDLARQAALPTTIRVTARPGEADQLQTEFGGRRINGCRLEIDCAADAKLALLARIGTRSNVLQDIDVAVPGLDDIYRHHSNQPDEEASA</sequence>
<evidence type="ECO:0000313" key="5">
    <source>
        <dbReference type="EMBL" id="SNT39412.1"/>
    </source>
</evidence>
<keyword evidence="3 5" id="KW-0067">ATP-binding</keyword>
<dbReference type="InterPro" id="IPR003593">
    <property type="entry name" value="AAA+_ATPase"/>
</dbReference>